<sequence length="194" mass="22171">MNLSCDLDDVMAKQVTPEHYQLKIVLYQIEPVIWREVSVPSSATFLELHQVLQAAMGWEDKHLHEFRHGKGKRLTSVIASVDEDIVKGDDFREESGVTLKEMLGRKRFPTRMLYRYDFREDWIHEVAFLRKVECDEAKAKVLGGERNCPPEDAGGAHGYLACIGGDLDWMDDSYDPARFDAKLAQKRVAKVKCG</sequence>
<dbReference type="InterPro" id="IPR012912">
    <property type="entry name" value="Plasmid_pRiA4b_Orf3-like"/>
</dbReference>
<dbReference type="Gene3D" id="3.10.290.30">
    <property type="entry name" value="MM3350-like"/>
    <property type="match status" value="1"/>
</dbReference>
<dbReference type="PANTHER" id="PTHR41878:SF1">
    <property type="entry name" value="TNPR PROTEIN"/>
    <property type="match status" value="1"/>
</dbReference>
<evidence type="ECO:0000313" key="2">
    <source>
        <dbReference type="EMBL" id="PQJ28848.1"/>
    </source>
</evidence>
<name>A0A2S7U1G2_9BACT</name>
<dbReference type="AlphaFoldDB" id="A0A2S7U1G2"/>
<protein>
    <recommendedName>
        <fullName evidence="1">Plasmid pRiA4b Orf3-like domain-containing protein</fullName>
    </recommendedName>
</protein>
<gene>
    <name evidence="2" type="ORF">BSZ32_10330</name>
</gene>
<comment type="caution">
    <text evidence="2">The sequence shown here is derived from an EMBL/GenBank/DDBJ whole genome shotgun (WGS) entry which is preliminary data.</text>
</comment>
<organism evidence="2 3">
    <name type="scientific">Rubritalea profundi</name>
    <dbReference type="NCBI Taxonomy" id="1658618"/>
    <lineage>
        <taxon>Bacteria</taxon>
        <taxon>Pseudomonadati</taxon>
        <taxon>Verrucomicrobiota</taxon>
        <taxon>Verrucomicrobiia</taxon>
        <taxon>Verrucomicrobiales</taxon>
        <taxon>Rubritaleaceae</taxon>
        <taxon>Rubritalea</taxon>
    </lineage>
</organism>
<reference evidence="2 3" key="1">
    <citation type="submission" date="2016-12" db="EMBL/GenBank/DDBJ databases">
        <title>Study of bacterial adaptation to deep sea.</title>
        <authorList>
            <person name="Song J."/>
            <person name="Yoshizawa S."/>
            <person name="Kogure K."/>
        </authorList>
    </citation>
    <scope>NUCLEOTIDE SEQUENCE [LARGE SCALE GENOMIC DNA]</scope>
    <source>
        <strain evidence="2 3">SAORIC-165</strain>
    </source>
</reference>
<feature type="domain" description="Plasmid pRiA4b Orf3-like" evidence="1">
    <location>
        <begin position="19"/>
        <end position="163"/>
    </location>
</feature>
<dbReference type="InterPro" id="IPR024047">
    <property type="entry name" value="MM3350-like_sf"/>
</dbReference>
<dbReference type="Proteomes" id="UP000239907">
    <property type="component" value="Unassembled WGS sequence"/>
</dbReference>
<evidence type="ECO:0000313" key="3">
    <source>
        <dbReference type="Proteomes" id="UP000239907"/>
    </source>
</evidence>
<proteinExistence type="predicted"/>
<dbReference type="EMBL" id="MQWA01000001">
    <property type="protein sequence ID" value="PQJ28848.1"/>
    <property type="molecule type" value="Genomic_DNA"/>
</dbReference>
<dbReference type="Pfam" id="PF07929">
    <property type="entry name" value="PRiA4_ORF3"/>
    <property type="match status" value="1"/>
</dbReference>
<dbReference type="SUPFAM" id="SSF159941">
    <property type="entry name" value="MM3350-like"/>
    <property type="match status" value="1"/>
</dbReference>
<keyword evidence="3" id="KW-1185">Reference proteome</keyword>
<evidence type="ECO:0000259" key="1">
    <source>
        <dbReference type="Pfam" id="PF07929"/>
    </source>
</evidence>
<dbReference type="PANTHER" id="PTHR41878">
    <property type="entry name" value="LEXA REPRESSOR-RELATED"/>
    <property type="match status" value="1"/>
</dbReference>
<accession>A0A2S7U1G2</accession>